<feature type="chain" id="PRO_5043193739" evidence="1">
    <location>
        <begin position="19"/>
        <end position="209"/>
    </location>
</feature>
<gene>
    <name evidence="2" type="ORF">G0028_04650</name>
</gene>
<keyword evidence="3" id="KW-1185">Reference proteome</keyword>
<protein>
    <submittedName>
        <fullName evidence="2">Uncharacterized protein</fullName>
    </submittedName>
</protein>
<dbReference type="Proteomes" id="UP000593966">
    <property type="component" value="Chromosome"/>
</dbReference>
<sequence>MMKIVLSSLLLLVSTAHAGLIGLDNQTLSEINGQGGADLSWTLSLNHKATTDGSLSRVYECSGDTAYCRLAISPNNRKDGSGNIQWLVFKQLQGTLQLEKFQLDGVSLAQTGDGSRTALQLRFGDDGATTPTYFQPLKIRNFGYAALQIETDSTTQKGYLNNTTYAANHASVFDQGKETGFTGLNMHGNLAIAGTLKIFGCNGSSASRC</sequence>
<evidence type="ECO:0000313" key="2">
    <source>
        <dbReference type="EMBL" id="QOW45247.1"/>
    </source>
</evidence>
<dbReference type="AlphaFoldDB" id="A0A4Q4GX24"/>
<evidence type="ECO:0000256" key="1">
    <source>
        <dbReference type="SAM" id="SignalP"/>
    </source>
</evidence>
<dbReference type="RefSeq" id="WP_130073895.1">
    <property type="nucleotide sequence ID" value="NZ_CP048659.1"/>
</dbReference>
<reference evidence="2 3" key="1">
    <citation type="submission" date="2020-02" db="EMBL/GenBank/DDBJ databases">
        <title>Tigecycline-resistant Acinetobacter species from pigs and migratory birds.</title>
        <authorList>
            <person name="Chen C."/>
            <person name="Sun J."/>
            <person name="Liao X.-P."/>
            <person name="Liu Y.-H."/>
        </authorList>
    </citation>
    <scope>NUCLEOTIDE SEQUENCE [LARGE SCALE GENOMIC DNA]</scope>
    <source>
        <strain evidence="2 3">YH12207_T</strain>
    </source>
</reference>
<dbReference type="EMBL" id="CP048659">
    <property type="protein sequence ID" value="QOW45247.1"/>
    <property type="molecule type" value="Genomic_DNA"/>
</dbReference>
<keyword evidence="1" id="KW-0732">Signal</keyword>
<accession>A0A4Q4GX24</accession>
<proteinExistence type="predicted"/>
<name>A0A4Q4GX24_9GAMM</name>
<dbReference type="OrthoDB" id="6695901at2"/>
<evidence type="ECO:0000313" key="3">
    <source>
        <dbReference type="Proteomes" id="UP000593966"/>
    </source>
</evidence>
<feature type="signal peptide" evidence="1">
    <location>
        <begin position="1"/>
        <end position="18"/>
    </location>
</feature>
<organism evidence="2 3">
    <name type="scientific">Acinetobacter piscicola</name>
    <dbReference type="NCBI Taxonomy" id="2006115"/>
    <lineage>
        <taxon>Bacteria</taxon>
        <taxon>Pseudomonadati</taxon>
        <taxon>Pseudomonadota</taxon>
        <taxon>Gammaproteobacteria</taxon>
        <taxon>Moraxellales</taxon>
        <taxon>Moraxellaceae</taxon>
        <taxon>Acinetobacter</taxon>
    </lineage>
</organism>